<dbReference type="PANTHER" id="PTHR10332:SF88">
    <property type="entry name" value="EQUILIBRATIVE NUCLEOSIDE TRANSPORTER 1, ISOFORM A"/>
    <property type="match status" value="1"/>
</dbReference>
<feature type="transmembrane region" description="Helical" evidence="7">
    <location>
        <begin position="336"/>
        <end position="360"/>
    </location>
</feature>
<keyword evidence="6 7" id="KW-0472">Membrane</keyword>
<dbReference type="OrthoDB" id="46396at2759"/>
<evidence type="ECO:0000256" key="3">
    <source>
        <dbReference type="ARBA" id="ARBA00022448"/>
    </source>
</evidence>
<evidence type="ECO:0000256" key="6">
    <source>
        <dbReference type="ARBA" id="ARBA00023136"/>
    </source>
</evidence>
<feature type="transmembrane region" description="Helical" evidence="7">
    <location>
        <begin position="12"/>
        <end position="33"/>
    </location>
</feature>
<feature type="transmembrane region" description="Helical" evidence="7">
    <location>
        <begin position="152"/>
        <end position="175"/>
    </location>
</feature>
<keyword evidence="9" id="KW-1185">Reference proteome</keyword>
<keyword evidence="3" id="KW-0813">Transport</keyword>
<feature type="transmembrane region" description="Helical" evidence="7">
    <location>
        <begin position="372"/>
        <end position="389"/>
    </location>
</feature>
<dbReference type="InParanoid" id="A0A6P7GU24"/>
<proteinExistence type="inferred from homology"/>
<accession>A0A6P7GU24</accession>
<evidence type="ECO:0000256" key="4">
    <source>
        <dbReference type="ARBA" id="ARBA00022692"/>
    </source>
</evidence>
<feature type="transmembrane region" description="Helical" evidence="7">
    <location>
        <begin position="473"/>
        <end position="495"/>
    </location>
</feature>
<feature type="transmembrane region" description="Helical" evidence="7">
    <location>
        <begin position="440"/>
        <end position="461"/>
    </location>
</feature>
<organism evidence="10">
    <name type="scientific">Diabrotica virgifera virgifera</name>
    <name type="common">western corn rootworm</name>
    <dbReference type="NCBI Taxonomy" id="50390"/>
    <lineage>
        <taxon>Eukaryota</taxon>
        <taxon>Metazoa</taxon>
        <taxon>Ecdysozoa</taxon>
        <taxon>Arthropoda</taxon>
        <taxon>Hexapoda</taxon>
        <taxon>Insecta</taxon>
        <taxon>Pterygota</taxon>
        <taxon>Neoptera</taxon>
        <taxon>Endopterygota</taxon>
        <taxon>Coleoptera</taxon>
        <taxon>Polyphaga</taxon>
        <taxon>Cucujiformia</taxon>
        <taxon>Chrysomeloidea</taxon>
        <taxon>Chrysomelidae</taxon>
        <taxon>Galerucinae</taxon>
        <taxon>Diabroticina</taxon>
        <taxon>Diabroticites</taxon>
        <taxon>Diabrotica</taxon>
    </lineage>
</organism>
<dbReference type="GO" id="GO:0005886">
    <property type="term" value="C:plasma membrane"/>
    <property type="evidence" value="ECO:0007669"/>
    <property type="project" value="TreeGrafter"/>
</dbReference>
<dbReference type="AlphaFoldDB" id="A0A6P7GU24"/>
<evidence type="ECO:0000313" key="9">
    <source>
        <dbReference type="Proteomes" id="UP001652700"/>
    </source>
</evidence>
<feature type="transmembrane region" description="Helical" evidence="7">
    <location>
        <begin position="211"/>
        <end position="236"/>
    </location>
</feature>
<reference evidence="10" key="1">
    <citation type="submission" date="2025-04" db="UniProtKB">
        <authorList>
            <consortium name="RefSeq"/>
        </authorList>
    </citation>
    <scope>IDENTIFICATION</scope>
</reference>
<keyword evidence="5 7" id="KW-1133">Transmembrane helix</keyword>
<evidence type="ECO:0000256" key="5">
    <source>
        <dbReference type="ARBA" id="ARBA00022989"/>
    </source>
</evidence>
<dbReference type="Proteomes" id="UP001652700">
    <property type="component" value="Unplaced"/>
</dbReference>
<feature type="transmembrane region" description="Helical" evidence="7">
    <location>
        <begin position="257"/>
        <end position="274"/>
    </location>
</feature>
<feature type="transmembrane region" description="Helical" evidence="7">
    <location>
        <begin position="401"/>
        <end position="420"/>
    </location>
</feature>
<dbReference type="RefSeq" id="XP_028153014.1">
    <property type="nucleotide sequence ID" value="XM_028297213.1"/>
</dbReference>
<feature type="transmembrane region" description="Helical" evidence="7">
    <location>
        <begin position="280"/>
        <end position="301"/>
    </location>
</feature>
<sequence>MKALADISDSYIINSKVFYLLGIMVVVPIHFYLNSMDFWMFKFKPPPPGPNHPPGPPPPRGRITPSTQVFNYFNKELTTKHPEIKYNSEDTTSSFRAHEDLIYHVLNNDNSYQAKTPAKELLQIYPIQLQGSVIINSTTTSPDQRTPFQANFVVAFSINFKVVLLGSLLFCTMWPKKLPPPERRLKLCLTALCILFSVVTLLTQIDTEKEQTLFFVGSMIFATMLNCFTGLALASLYELITKFPCSYYASLQSGNNICGILSAVLQIILLSFRLRPNENGAIQFSVGCFILIFTTIYYFVVFKNSKYFIYRIDTNHEDQRNLSTAEWMQIIPKTKWFYATIIFVEGTTHIVYPGLAALVVTPLRGTLWRDVYFVPVVTYLGYQVCCLIGRESARIVKTPKTGLILFILSAIRIVFVPLLIFCNAQPRKHLPVLFGNTTYIILLSIFAFSEGILINTTIVAIPKKLKQDEKVAAMIMVPLISTITLTMATGLNIFLTNII</sequence>
<keyword evidence="4 7" id="KW-0812">Transmembrane</keyword>
<evidence type="ECO:0000313" key="10">
    <source>
        <dbReference type="RefSeq" id="XP_028153014.1"/>
    </source>
</evidence>
<evidence type="ECO:0000256" key="2">
    <source>
        <dbReference type="ARBA" id="ARBA00007965"/>
    </source>
</evidence>
<comment type="similarity">
    <text evidence="2">Belongs to the SLC29A/ENT transporter (TC 2.A.57) family.</text>
</comment>
<dbReference type="Pfam" id="PF01733">
    <property type="entry name" value="Nucleoside_tran"/>
    <property type="match status" value="2"/>
</dbReference>
<reference evidence="8" key="2">
    <citation type="submission" date="2025-05" db="UniProtKB">
        <authorList>
            <consortium name="EnsemblMetazoa"/>
        </authorList>
    </citation>
    <scope>IDENTIFICATION</scope>
</reference>
<dbReference type="GO" id="GO:0005337">
    <property type="term" value="F:nucleoside transmembrane transporter activity"/>
    <property type="evidence" value="ECO:0007669"/>
    <property type="project" value="InterPro"/>
</dbReference>
<evidence type="ECO:0000256" key="7">
    <source>
        <dbReference type="SAM" id="Phobius"/>
    </source>
</evidence>
<dbReference type="InterPro" id="IPR002259">
    <property type="entry name" value="Eqnu_transpt"/>
</dbReference>
<name>A0A6P7GU24_DIAVI</name>
<comment type="subcellular location">
    <subcellularLocation>
        <location evidence="1">Membrane</location>
        <topology evidence="1">Multi-pass membrane protein</topology>
    </subcellularLocation>
</comment>
<dbReference type="PANTHER" id="PTHR10332">
    <property type="entry name" value="EQUILIBRATIVE NUCLEOSIDE TRANSPORTER"/>
    <property type="match status" value="1"/>
</dbReference>
<gene>
    <name evidence="10" type="primary">LOC114346477</name>
</gene>
<dbReference type="EnsemblMetazoa" id="XM_050645657.1">
    <property type="protein sequence ID" value="XP_050501614.1"/>
    <property type="gene ID" value="LOC114337978"/>
</dbReference>
<evidence type="ECO:0000313" key="8">
    <source>
        <dbReference type="EnsemblMetazoa" id="XP_050501614.1"/>
    </source>
</evidence>
<protein>
    <submittedName>
        <fullName evidence="10">Equilibrative nucleoside transporter 1-like</fullName>
    </submittedName>
</protein>
<feature type="transmembrane region" description="Helical" evidence="7">
    <location>
        <begin position="187"/>
        <end position="205"/>
    </location>
</feature>
<evidence type="ECO:0000256" key="1">
    <source>
        <dbReference type="ARBA" id="ARBA00004141"/>
    </source>
</evidence>